<dbReference type="Pfam" id="PF01398">
    <property type="entry name" value="JAB"/>
    <property type="match status" value="1"/>
</dbReference>
<protein>
    <recommendedName>
        <fullName evidence="1">MPN domain-containing protein</fullName>
    </recommendedName>
</protein>
<evidence type="ECO:0000259" key="1">
    <source>
        <dbReference type="PROSITE" id="PS50249"/>
    </source>
</evidence>
<dbReference type="PANTHER" id="PTHR10410">
    <property type="entry name" value="EUKARYOTIC TRANSLATION INITIATION FACTOR 3 -RELATED"/>
    <property type="match status" value="1"/>
</dbReference>
<proteinExistence type="predicted"/>
<accession>A0A7S3K5N9</accession>
<organism evidence="2">
    <name type="scientific">Aureoumbra lagunensis</name>
    <dbReference type="NCBI Taxonomy" id="44058"/>
    <lineage>
        <taxon>Eukaryota</taxon>
        <taxon>Sar</taxon>
        <taxon>Stramenopiles</taxon>
        <taxon>Ochrophyta</taxon>
        <taxon>Pelagophyceae</taxon>
        <taxon>Pelagomonadales</taxon>
        <taxon>Aureoumbra</taxon>
    </lineage>
</organism>
<dbReference type="PROSITE" id="PS50249">
    <property type="entry name" value="MPN"/>
    <property type="match status" value="1"/>
</dbReference>
<dbReference type="Gene3D" id="3.40.140.10">
    <property type="entry name" value="Cytidine Deaminase, domain 2"/>
    <property type="match status" value="1"/>
</dbReference>
<reference evidence="2" key="1">
    <citation type="submission" date="2021-01" db="EMBL/GenBank/DDBJ databases">
        <authorList>
            <person name="Corre E."/>
            <person name="Pelletier E."/>
            <person name="Niang G."/>
            <person name="Scheremetjew M."/>
            <person name="Finn R."/>
            <person name="Kale V."/>
            <person name="Holt S."/>
            <person name="Cochrane G."/>
            <person name="Meng A."/>
            <person name="Brown T."/>
            <person name="Cohen L."/>
        </authorList>
    </citation>
    <scope>NUCLEOTIDE SEQUENCE</scope>
    <source>
        <strain evidence="2">CCMP1510</strain>
    </source>
</reference>
<name>A0A7S3K5N9_9STRA</name>
<sequence length="314" mass="35011">MSSTSKGLSSAWTSSAEKKDEDGRVKEVIIDGLALLKLVKHCTESLPNIVAGALLGLDSNSKLEVTHCIPIPDNDEEKVFQLEMMKLLREINVDNNCIGWYKTVYGGSFCQMSLVETQMSYQTNLSENCIVLLFDPSHITKLWLRAFQLSSNFIQEPNSFLPASDLLVELPVTIRNSSLISAFLFDTVSSLYPISSIPHDCQPGSKKFQHTLFDQEQDAQIYLEQTSNWIAHLTEDTNQNTYLLKSNFDHRASNASSKQPQISRLDNLLISFQINEYCNSLGFAARSDIYHAHTAAQLISGVSQSSESTEGKTS</sequence>
<dbReference type="InterPro" id="IPR000555">
    <property type="entry name" value="JAMM/MPN+_dom"/>
</dbReference>
<dbReference type="GO" id="GO:0008237">
    <property type="term" value="F:metallopeptidase activity"/>
    <property type="evidence" value="ECO:0007669"/>
    <property type="project" value="InterPro"/>
</dbReference>
<dbReference type="InterPro" id="IPR050242">
    <property type="entry name" value="JAMM_MPN+_peptidase_M67A"/>
</dbReference>
<dbReference type="EMBL" id="HBIJ01021782">
    <property type="protein sequence ID" value="CAE0373321.1"/>
    <property type="molecule type" value="Transcribed_RNA"/>
</dbReference>
<dbReference type="InterPro" id="IPR037518">
    <property type="entry name" value="MPN"/>
</dbReference>
<dbReference type="AlphaFoldDB" id="A0A7S3K5N9"/>
<gene>
    <name evidence="2" type="ORF">ALAG00032_LOCUS14122</name>
</gene>
<feature type="domain" description="MPN" evidence="1">
    <location>
        <begin position="28"/>
        <end position="153"/>
    </location>
</feature>
<evidence type="ECO:0000313" key="2">
    <source>
        <dbReference type="EMBL" id="CAE0373321.1"/>
    </source>
</evidence>
<dbReference type="SMART" id="SM00232">
    <property type="entry name" value="JAB_MPN"/>
    <property type="match status" value="1"/>
</dbReference>